<feature type="compositionally biased region" description="Basic and acidic residues" evidence="1">
    <location>
        <begin position="282"/>
        <end position="293"/>
    </location>
</feature>
<reference evidence="2 3" key="1">
    <citation type="submission" date="2024-06" db="EMBL/GenBank/DDBJ databases">
        <authorList>
            <person name="Pan Q."/>
            <person name="Wen M."/>
            <person name="Jouanno E."/>
            <person name="Zahm M."/>
            <person name="Klopp C."/>
            <person name="Cabau C."/>
            <person name="Louis A."/>
            <person name="Berthelot C."/>
            <person name="Parey E."/>
            <person name="Roest Crollius H."/>
            <person name="Montfort J."/>
            <person name="Robinson-Rechavi M."/>
            <person name="Bouchez O."/>
            <person name="Lampietro C."/>
            <person name="Lopez Roques C."/>
            <person name="Donnadieu C."/>
            <person name="Postlethwait J."/>
            <person name="Bobe J."/>
            <person name="Verreycken H."/>
            <person name="Guiguen Y."/>
        </authorList>
    </citation>
    <scope>NUCLEOTIDE SEQUENCE [LARGE SCALE GENOMIC DNA]</scope>
    <source>
        <strain evidence="2">Up_M1</strain>
        <tissue evidence="2">Testis</tissue>
    </source>
</reference>
<dbReference type="EMBL" id="JAGEUA010000006">
    <property type="protein sequence ID" value="KAL0974018.1"/>
    <property type="molecule type" value="Genomic_DNA"/>
</dbReference>
<accession>A0ABD0XAZ8</accession>
<evidence type="ECO:0000313" key="2">
    <source>
        <dbReference type="EMBL" id="KAL0974018.1"/>
    </source>
</evidence>
<proteinExistence type="predicted"/>
<comment type="caution">
    <text evidence="2">The sequence shown here is derived from an EMBL/GenBank/DDBJ whole genome shotgun (WGS) entry which is preliminary data.</text>
</comment>
<keyword evidence="3" id="KW-1185">Reference proteome</keyword>
<evidence type="ECO:0000256" key="1">
    <source>
        <dbReference type="SAM" id="MobiDB-lite"/>
    </source>
</evidence>
<gene>
    <name evidence="2" type="ORF">UPYG_G00214310</name>
</gene>
<dbReference type="InterPro" id="IPR020133">
    <property type="entry name" value="DEPP"/>
</dbReference>
<protein>
    <submittedName>
        <fullName evidence="2">Uncharacterized protein</fullName>
    </submittedName>
</protein>
<feature type="compositionally biased region" description="Polar residues" evidence="1">
    <location>
        <begin position="271"/>
        <end position="281"/>
    </location>
</feature>
<dbReference type="AlphaFoldDB" id="A0ABD0XAZ8"/>
<name>A0ABD0XAZ8_UMBPY</name>
<dbReference type="PANTHER" id="PTHR15426">
    <property type="entry name" value="PROTEIN DEPP1"/>
    <property type="match status" value="1"/>
</dbReference>
<dbReference type="Proteomes" id="UP001557470">
    <property type="component" value="Unassembled WGS sequence"/>
</dbReference>
<evidence type="ECO:0000313" key="3">
    <source>
        <dbReference type="Proteomes" id="UP001557470"/>
    </source>
</evidence>
<organism evidence="2 3">
    <name type="scientific">Umbra pygmaea</name>
    <name type="common">Eastern mudminnow</name>
    <dbReference type="NCBI Taxonomy" id="75934"/>
    <lineage>
        <taxon>Eukaryota</taxon>
        <taxon>Metazoa</taxon>
        <taxon>Chordata</taxon>
        <taxon>Craniata</taxon>
        <taxon>Vertebrata</taxon>
        <taxon>Euteleostomi</taxon>
        <taxon>Actinopterygii</taxon>
        <taxon>Neopterygii</taxon>
        <taxon>Teleostei</taxon>
        <taxon>Protacanthopterygii</taxon>
        <taxon>Esociformes</taxon>
        <taxon>Umbridae</taxon>
        <taxon>Umbra</taxon>
    </lineage>
</organism>
<sequence>MHTFFKALQEQRTEKEKQTWINTPPLVSGAMRPRSKLQSQKRRLLLPTIREGYEGLVRDMNQLNIINQTSQSSTLHSSQPFPHHEPCPHSLSSEAYLLSICHLAHPTSLSTSDIINPRQQDCLRLPRFSAHNETSPTNASLCQRKEKETVQPEMYADLTVYRGQQAKHYSCGEPAYGCLGAADPLEFLYSSPTHYTCQSGNRMQGLDWRTHKAQPRQWQADIQLRYKSGHPEHTDTATLGRDPSPSDLTQLPVQTGTLTQSYTEHLQATRSNTLNKETQLGKQRELEKEEKESSTAVHSLISQWIAECRCAWKEASVRACILPSITDM</sequence>
<dbReference type="PANTHER" id="PTHR15426:SF6">
    <property type="entry name" value="PROTEIN DEPP1"/>
    <property type="match status" value="1"/>
</dbReference>
<feature type="region of interest" description="Disordered" evidence="1">
    <location>
        <begin position="271"/>
        <end position="293"/>
    </location>
</feature>